<evidence type="ECO:0000313" key="3">
    <source>
        <dbReference type="EMBL" id="VDL99670.1"/>
    </source>
</evidence>
<feature type="region of interest" description="Disordered" evidence="2">
    <location>
        <begin position="128"/>
        <end position="166"/>
    </location>
</feature>
<dbReference type="WBParaSite" id="SSLN_0001378801-mRNA-1">
    <property type="protein sequence ID" value="SSLN_0001378801-mRNA-1"/>
    <property type="gene ID" value="SSLN_0001378801"/>
</dbReference>
<feature type="region of interest" description="Disordered" evidence="2">
    <location>
        <begin position="452"/>
        <end position="483"/>
    </location>
</feature>
<organism evidence="5">
    <name type="scientific">Schistocephalus solidus</name>
    <name type="common">Tapeworm</name>
    <dbReference type="NCBI Taxonomy" id="70667"/>
    <lineage>
        <taxon>Eukaryota</taxon>
        <taxon>Metazoa</taxon>
        <taxon>Spiralia</taxon>
        <taxon>Lophotrochozoa</taxon>
        <taxon>Platyhelminthes</taxon>
        <taxon>Cestoda</taxon>
        <taxon>Eucestoda</taxon>
        <taxon>Diphyllobothriidea</taxon>
        <taxon>Diphyllobothriidae</taxon>
        <taxon>Schistocephalus</taxon>
    </lineage>
</organism>
<reference evidence="3 4" key="2">
    <citation type="submission" date="2018-11" db="EMBL/GenBank/DDBJ databases">
        <authorList>
            <consortium name="Pathogen Informatics"/>
        </authorList>
    </citation>
    <scope>NUCLEOTIDE SEQUENCE [LARGE SCALE GENOMIC DNA]</scope>
    <source>
        <strain evidence="3 4">NST_G2</strain>
    </source>
</reference>
<dbReference type="EMBL" id="UYSU01037967">
    <property type="protein sequence ID" value="VDL99670.1"/>
    <property type="molecule type" value="Genomic_DNA"/>
</dbReference>
<feature type="region of interest" description="Disordered" evidence="2">
    <location>
        <begin position="2994"/>
        <end position="3034"/>
    </location>
</feature>
<evidence type="ECO:0000256" key="2">
    <source>
        <dbReference type="SAM" id="MobiDB-lite"/>
    </source>
</evidence>
<evidence type="ECO:0000313" key="5">
    <source>
        <dbReference type="WBParaSite" id="SSLN_0001378801-mRNA-1"/>
    </source>
</evidence>
<dbReference type="OrthoDB" id="6236393at2759"/>
<feature type="coiled-coil region" evidence="1">
    <location>
        <begin position="26"/>
        <end position="67"/>
    </location>
</feature>
<protein>
    <submittedName>
        <fullName evidence="5">ANK_REP_REGION domain-containing protein</fullName>
    </submittedName>
</protein>
<evidence type="ECO:0000313" key="4">
    <source>
        <dbReference type="Proteomes" id="UP000275846"/>
    </source>
</evidence>
<proteinExistence type="predicted"/>
<keyword evidence="4" id="KW-1185">Reference proteome</keyword>
<reference evidence="5" key="1">
    <citation type="submission" date="2016-06" db="UniProtKB">
        <authorList>
            <consortium name="WormBaseParasite"/>
        </authorList>
    </citation>
    <scope>IDENTIFICATION</scope>
</reference>
<name>A0A183T9Y7_SCHSO</name>
<keyword evidence="1" id="KW-0175">Coiled coil</keyword>
<dbReference type="Proteomes" id="UP000275846">
    <property type="component" value="Unassembled WGS sequence"/>
</dbReference>
<sequence length="3094" mass="335830">MHAPLRKISDQEKYVQQVQSQLSMNAEEVSRYLRDVEQERQRISTELADMERMQKNQEMQIRSLSQRMQQWRSTKHLMDRTVNEYLSAPTQDSVGSEAQTSEVTRDLIQGYPMTALPRLREIDRIGAVRPGDDESLPPQPPPPLRKPKLAEFDGQPSLHKSRSTTQFDFSARVREAPGPSLAVIRCQTQDSRSFVFQQSVVPRQAMVALGAKETRDINTFVGVVNQPANVQVDLDDLSQYEMVSCAARTTDSALKRSVSTSDLQTQIFPAIKNMLANVRSVSTSDLQTQILLVKNNSSTQYEPTRDGEGSLRWNKGDFSTTRPRLKSGNQEYFGQRPKTADVQAQICKNVRDRGSQVGVIVIPTEIDISRVELDNLGLEVQPSRESAALGLRVGTVLCPATIGQTMELHDGPGIEVLGFNDVNSMRVRHGNMLATAVSQPSRDVETQIMTVQKSSRSQCDSFEDSTTGSEGTPGRSSSSGDVQTQIGILKHTASVQAVAAMQVVEVPSFTAKKTIASGTVEATTKLTILPESITMTTEEQYERPAKSEEDMEEANDVMTQIGCLLHSRGLHTDLRTYLSEYASRIGTLQTTQVDLTTQIGLVKHEQYQTEMSQQANLSGRTADLQTQILPVVTEEGTQVARTGALKLTSISHGKTSAKTMGSTSASAPRGGDQVETMISRHFSDCSTQVSTKLIPTEISLSKIALSTTEVSFKKNQQLERLEVPADSIIYPGKIKYDTQLTEDGSSIEVTDVSEVSRFLVTNEDQVILANLKSTSGDAQTQIFTLDKERDLQGAMVLSSFSSDDNGLKPNVDLQTQIGRWVDNKVITKDSKEQTFPSYASGLCTQCKCKLQDLQTQVSALDVPEMLSSEEDTAPRRNADGTVSVGPIRKIESWTTKVGSKSTADNMNQIYSVNKNASVQVGVELTPTKIAMARCDTENTQIMATDRSELDSEQADCVASLDAILCPARMQVTTRLVDGASGFQLIPVSQTEMVTLSVDNAGLDPKFTSSAFATPRKSTEAVGTGLDVTLNDELDAYLVLGSQSKNPAVAKEKVLRRLLTKTVDSSTLRLVPIVGSFVSESGLRPSVPLTDTMCQIFKVVTDAQVQVGSRLVPQELSLSKVGMENLELNLKNRKSFTDIQIQIDSLLYPLEVKMSTELCEQAGITIARLDEVDQVSINTSSVADDTVVNGSDGLEAEVTRTSRVHQPQMSDLQTQILHADTRPTMGSVMVVDPGKASSASGKSSGASVAEVSCLLKDQKSEKRLCIVSMPAEHTTESSRHSANYIGRVLTNEIALLAKGPYTTVEVTNQNRRGRDEGCQVGVRMIPTSVDLSRLHVENLSVELNRPEHKERLKLAVGSFLCPANIQMKSELHDGSGVCIQGLKDTTEIALRTSTENRKEGLQEVAPGQEPSTAVQPKKKGLLTGLWHSISHSKADSAVISQSGTITPGKSATSVSSTLPSEEFHQGVSSTANDVYLYAAAVVQPTEEEEEGDELRALQEAIQSGTVETKFKIGALKFGKDTRPVSGAFDGIKELGVLRMVHSSSRERREHAMQVGVCMVPEEIMISSINLENVNLEVKSPEQAESLNLRAGSILYPAEMKLRTELREETSGITLATMTDIGSIQMNDGERLLNGTIEMRADGKQPDAINLRGSGGYRYDLQTQVGPITADVKIPAALVAEPPAVTPMPGLPLFGSTQTVSRMLKAEEMQAKRTTLTVNNQRPHSQLGVVEASLAQVSPSFKQQTTDIRLSEVKEMNLIMPSADNIRRAEEQVARPRVTTRDASHQVGAVLVPTQIKLEEMRLDASQLETETRRAISNLDLPQDTAFCATDMQLNTVLTESAGISLVNMKVVSDIGVQWSKGMCVADLVHSKNEPIQTCLRLRSGTVPSLAGVYQSVDQIRSEVLSVPSNGALTQVGSVTKKEALGQPGTSAHRRKQCDAVEFGAQVGLILVPTKIQMEHIGVDNLELSLARENGTNVQGVDNVRISKDIAVSAVLCCSDVEMTPVLTTAPGIQVANLRELDEIGIQVKDEICMAHINRSGLQNRMYIGNYAGRMQEKVSGQKTGGEVDIRTNTASIEKRNIGHDTVAETNTMKSNTFTYTQEGRISQRDEEFRKLYEAIKEGKAEVRLRVLNERTGATCLQTLNTQISNPSASQEKETQSVEGIIPRKKISTLDFSTQAGSMLIPAVVDMKRIDLQGAELTLKSASSVASHELNIPVASVICANTSELQSVLTTDSGLQIMSPAEAQSRNFQPHTKDVVTTAIGQWASTDRGTETAALRHLAQLSMQAPQSLKENMIITMPATAVLRGQNAIHAGMMASMNLQSGSTPSETDSLTNERIVALLRSSTSSKRLHITSGSVCHSDNLGGGRLVSQRSVKDLAEEINRGSQSAIDSFVSASGTRVASGGQQAPRSIQVIEQFPGTSITLRSAVSHPDTSTTLGTYISRSGTLMCEASMQVGTVLLPTKIHMNPTDTQILENTPPEAQTIVTEATNVSAGSLLVPSTVEMTSALAEVSGIHLVGVSDVSHVAVQMEGDMLFGEAEKNPSKEQGGGQFQTMIRMLHGLHTTDGSDSTMQPMTFQVTVDESRTRDTMQVSGSTKTATAAYSSQPRLATYTCACGRTYATSDFVPQPLLTSAEDRRVTASRLETVSSQSAAPMWPGSVTTAVSQFHVAADTLFSPSSSFVNKLSGKQNPVTVDNFMQCSEVDASDLQETIILMTCGMDVHTFPLSCMSPTQVIGQPNSSTSTRNPAVQSDASVQCAVLTRQDLLSLRFHPSTAVNTLSAISPGLVAGDLALLSPTNQIGQNAAPDEKREVGYYSKHAAADTQPVPMCTVCQQRNVSDCLQSMPGRDTREIPTQSIRQNISSQGRRMDLLSERAALTDQQDAATDIDPLKALTDQAAYVHDGQVERYIEALTNAEAQQLSTVVVAARKMMQKTFSTTGRLTGVSTYERLKEHNMVKLLVTEYDADRRSKMNWAQTQTEQMPNTIAGAGGETQRLEASLGGPSPPIKIVRSEKTKKSDVYSSSISSGSDEEEYLTQATVRPWPMRPRSKDYCDVACTAQIAPESLEKRIQVTEEAIQAASQPWMPNPPDSPTGR</sequence>
<evidence type="ECO:0000256" key="1">
    <source>
        <dbReference type="SAM" id="Coils"/>
    </source>
</evidence>
<gene>
    <name evidence="3" type="ORF">SSLN_LOCUS13285</name>
</gene>
<feature type="compositionally biased region" description="Basic and acidic residues" evidence="2">
    <location>
        <begin position="3009"/>
        <end position="3018"/>
    </location>
</feature>
<accession>A0A183T9Y7</accession>